<sequence length="90" mass="9672">MESISPDSSGVQQVRKIRWSGGVSSSFYMRCQRIDHYAGGCIQICVSAALCASVGVSPLGILGLLSYIVFLDETSGPCRDFLNGPDLVVW</sequence>
<evidence type="ECO:0000313" key="3">
    <source>
        <dbReference type="Proteomes" id="UP000325780"/>
    </source>
</evidence>
<organism evidence="2 3">
    <name type="scientific">Aspergillus avenaceus</name>
    <dbReference type="NCBI Taxonomy" id="36643"/>
    <lineage>
        <taxon>Eukaryota</taxon>
        <taxon>Fungi</taxon>
        <taxon>Dikarya</taxon>
        <taxon>Ascomycota</taxon>
        <taxon>Pezizomycotina</taxon>
        <taxon>Eurotiomycetes</taxon>
        <taxon>Eurotiomycetidae</taxon>
        <taxon>Eurotiales</taxon>
        <taxon>Aspergillaceae</taxon>
        <taxon>Aspergillus</taxon>
        <taxon>Aspergillus subgen. Circumdati</taxon>
    </lineage>
</organism>
<reference evidence="2 3" key="1">
    <citation type="submission" date="2019-04" db="EMBL/GenBank/DDBJ databases">
        <title>Friends and foes A comparative genomics study of 23 Aspergillus species from section Flavi.</title>
        <authorList>
            <consortium name="DOE Joint Genome Institute"/>
            <person name="Kjaerbolling I."/>
            <person name="Vesth T."/>
            <person name="Frisvad J.C."/>
            <person name="Nybo J.L."/>
            <person name="Theobald S."/>
            <person name="Kildgaard S."/>
            <person name="Isbrandt T."/>
            <person name="Kuo A."/>
            <person name="Sato A."/>
            <person name="Lyhne E.K."/>
            <person name="Kogle M.E."/>
            <person name="Wiebenga A."/>
            <person name="Kun R.S."/>
            <person name="Lubbers R.J."/>
            <person name="Makela M.R."/>
            <person name="Barry K."/>
            <person name="Chovatia M."/>
            <person name="Clum A."/>
            <person name="Daum C."/>
            <person name="Haridas S."/>
            <person name="He G."/>
            <person name="LaButti K."/>
            <person name="Lipzen A."/>
            <person name="Mondo S."/>
            <person name="Riley R."/>
            <person name="Salamov A."/>
            <person name="Simmons B.A."/>
            <person name="Magnuson J.K."/>
            <person name="Henrissat B."/>
            <person name="Mortensen U.H."/>
            <person name="Larsen T.O."/>
            <person name="Devries R.P."/>
            <person name="Grigoriev I.V."/>
            <person name="Machida M."/>
            <person name="Baker S.E."/>
            <person name="Andersen M.R."/>
        </authorList>
    </citation>
    <scope>NUCLEOTIDE SEQUENCE [LARGE SCALE GENOMIC DNA]</scope>
    <source>
        <strain evidence="2 3">IBT 18842</strain>
    </source>
</reference>
<dbReference type="EMBL" id="ML742386">
    <property type="protein sequence ID" value="KAE8145103.1"/>
    <property type="molecule type" value="Genomic_DNA"/>
</dbReference>
<dbReference type="AlphaFoldDB" id="A0A5N6TFG4"/>
<evidence type="ECO:0000313" key="2">
    <source>
        <dbReference type="EMBL" id="KAE8145103.1"/>
    </source>
</evidence>
<accession>A0A5N6TFG4</accession>
<feature type="transmembrane region" description="Helical" evidence="1">
    <location>
        <begin position="37"/>
        <end position="70"/>
    </location>
</feature>
<gene>
    <name evidence="2" type="ORF">BDV25DRAFT_165376</name>
</gene>
<proteinExistence type="predicted"/>
<keyword evidence="3" id="KW-1185">Reference proteome</keyword>
<keyword evidence="1" id="KW-1133">Transmembrane helix</keyword>
<dbReference type="Proteomes" id="UP000325780">
    <property type="component" value="Unassembled WGS sequence"/>
</dbReference>
<protein>
    <submittedName>
        <fullName evidence="2">Uncharacterized protein</fullName>
    </submittedName>
</protein>
<evidence type="ECO:0000256" key="1">
    <source>
        <dbReference type="SAM" id="Phobius"/>
    </source>
</evidence>
<name>A0A5N6TFG4_ASPAV</name>
<keyword evidence="1" id="KW-0812">Transmembrane</keyword>
<keyword evidence="1" id="KW-0472">Membrane</keyword>